<gene>
    <name evidence="1" type="ORF">HMPREF9623_01421</name>
</gene>
<reference evidence="1 2" key="1">
    <citation type="submission" date="2011-10" db="EMBL/GenBank/DDBJ databases">
        <title>The Genome Sequence of Lachnospiraceae bacterium ACC2.</title>
        <authorList>
            <consortium name="The Broad Institute Genome Sequencing Platform"/>
            <person name="Earl A."/>
            <person name="Ward D."/>
            <person name="Feldgarden M."/>
            <person name="Gevers D."/>
            <person name="Sizova M."/>
            <person name="Hazen A."/>
            <person name="Epstein S."/>
            <person name="Young S.K."/>
            <person name="Zeng Q."/>
            <person name="Gargeya S."/>
            <person name="Fitzgerald M."/>
            <person name="Haas B."/>
            <person name="Abouelleil A."/>
            <person name="Alvarado L."/>
            <person name="Arachchi H.M."/>
            <person name="Berlin A."/>
            <person name="Brown A."/>
            <person name="Chapman S.B."/>
            <person name="Chen Z."/>
            <person name="Dunbar C."/>
            <person name="Freedman E."/>
            <person name="Gearin G."/>
            <person name="Goldberg J."/>
            <person name="Griggs A."/>
            <person name="Gujja S."/>
            <person name="Heiman D."/>
            <person name="Howarth C."/>
            <person name="Larson L."/>
            <person name="Lui A."/>
            <person name="MacDonald P.J.P."/>
            <person name="Montmayeur A."/>
            <person name="Murphy C."/>
            <person name="Neiman D."/>
            <person name="Pearson M."/>
            <person name="Priest M."/>
            <person name="Roberts A."/>
            <person name="Saif S."/>
            <person name="Shea T."/>
            <person name="Shenoy N."/>
            <person name="Sisk P."/>
            <person name="Stolte C."/>
            <person name="Sykes S."/>
            <person name="Wortman J."/>
            <person name="Nusbaum C."/>
            <person name="Birren B."/>
        </authorList>
    </citation>
    <scope>NUCLEOTIDE SEQUENCE [LARGE SCALE GENOMIC DNA]</scope>
    <source>
        <strain evidence="1 2">ACC2</strain>
    </source>
</reference>
<dbReference type="Proteomes" id="UP000018466">
    <property type="component" value="Unassembled WGS sequence"/>
</dbReference>
<dbReference type="PIRSF" id="PIRSF033563">
    <property type="entry name" value="UCP033563"/>
    <property type="match status" value="1"/>
</dbReference>
<protein>
    <recommendedName>
        <fullName evidence="3">DUF1015 domain-containing protein</fullName>
    </recommendedName>
</protein>
<dbReference type="Pfam" id="PF06245">
    <property type="entry name" value="DUF1015"/>
    <property type="match status" value="1"/>
</dbReference>
<evidence type="ECO:0000313" key="1">
    <source>
        <dbReference type="EMBL" id="EHO16722.1"/>
    </source>
</evidence>
<dbReference type="AlphaFoldDB" id="A0AA37DG83"/>
<comment type="caution">
    <text evidence="1">The sequence shown here is derived from an EMBL/GenBank/DDBJ whole genome shotgun (WGS) entry which is preliminary data.</text>
</comment>
<organism evidence="1 2">
    <name type="scientific">Stomatobaculum longum</name>
    <dbReference type="NCBI Taxonomy" id="796942"/>
    <lineage>
        <taxon>Bacteria</taxon>
        <taxon>Bacillati</taxon>
        <taxon>Bacillota</taxon>
        <taxon>Clostridia</taxon>
        <taxon>Lachnospirales</taxon>
        <taxon>Lachnospiraceae</taxon>
        <taxon>Stomatobaculum</taxon>
    </lineage>
</organism>
<dbReference type="PANTHER" id="PTHR36454">
    <property type="entry name" value="LMO2823 PROTEIN"/>
    <property type="match status" value="1"/>
</dbReference>
<dbReference type="GeneID" id="86941165"/>
<name>A0AA37DG83_9FIRM</name>
<dbReference type="InterPro" id="IPR008323">
    <property type="entry name" value="UCP033563"/>
</dbReference>
<evidence type="ECO:0000313" key="2">
    <source>
        <dbReference type="Proteomes" id="UP000018466"/>
    </source>
</evidence>
<sequence>MAEVKAFCALRPNEKQAAEVAALPYDVYTREEARAAVQGHPFSFLNIDRPETQFPENCDMYAQEVYEKARDMLREQAATGVYVREEQPVYYFYELTVESGVLAPLLQGHSQTGVVACSSVDDYLNQVVRKHENTREEKERDRIRHVDIVNAQTGPIFLTYRGTEALKTCEKRAKQQPPLYDFVSEDGIRHRVWRVADPAEVEAITEGFCEVPITYIADGHHRAASAVKVALKRRAEHPDYRGTEEFNYFLSVLFPEEELRILPYNRVVADLNGESPADLLLALDQAFTIRDNGETVPMPGKKGEVGMYLDGHWYALCVREELREEDPVEGLDVSFLQNLVLAPLLGIEDPRTSERIRFIGGIRGSEELERLVDQKGGVAFLMYPTQMEELLSVADAGLLMPPKSTWFEPKLRSGLFIHTL</sequence>
<dbReference type="PANTHER" id="PTHR36454:SF1">
    <property type="entry name" value="DUF1015 DOMAIN-CONTAINING PROTEIN"/>
    <property type="match status" value="1"/>
</dbReference>
<dbReference type="EMBL" id="AGEL01000007">
    <property type="protein sequence ID" value="EHO16722.1"/>
    <property type="molecule type" value="Genomic_DNA"/>
</dbReference>
<proteinExistence type="predicted"/>
<accession>A0AA37DG83</accession>
<dbReference type="RefSeq" id="WP_009533253.1">
    <property type="nucleotide sequence ID" value="NZ_JH590863.1"/>
</dbReference>
<evidence type="ECO:0008006" key="3">
    <source>
        <dbReference type="Google" id="ProtNLM"/>
    </source>
</evidence>
<keyword evidence="2" id="KW-1185">Reference proteome</keyword>